<dbReference type="AlphaFoldDB" id="A0AAD5XTK3"/>
<keyword evidence="2" id="KW-1185">Reference proteome</keyword>
<proteinExistence type="predicted"/>
<name>A0AAD5XTK3_9FUNG</name>
<dbReference type="Proteomes" id="UP001211065">
    <property type="component" value="Unassembled WGS sequence"/>
</dbReference>
<reference evidence="1" key="1">
    <citation type="submission" date="2020-05" db="EMBL/GenBank/DDBJ databases">
        <title>Phylogenomic resolution of chytrid fungi.</title>
        <authorList>
            <person name="Stajich J.E."/>
            <person name="Amses K."/>
            <person name="Simmons R."/>
            <person name="Seto K."/>
            <person name="Myers J."/>
            <person name="Bonds A."/>
            <person name="Quandt C.A."/>
            <person name="Barry K."/>
            <person name="Liu P."/>
            <person name="Grigoriev I."/>
            <person name="Longcore J.E."/>
            <person name="James T.Y."/>
        </authorList>
    </citation>
    <scope>NUCLEOTIDE SEQUENCE</scope>
    <source>
        <strain evidence="1">JEL0476</strain>
    </source>
</reference>
<sequence length="191" mass="21134">MGRAKSLKKSLSKCSTKAINPTRNHNVNPARNHCINASGINPINSVLHHSTNPTLNLPLNPINHSNNSSLNHPINPTLKNLNNTVTSNSAPSDSVDSTSIFANNHQTLKSYLSHFNLESMITQPDNGYDNLDFEDEPYHPSSYDNDQQAIQILQRNDKLLDQEIDDAFQSLLSQQSPVCSHTSQPLQNSPT</sequence>
<accession>A0AAD5XTK3</accession>
<evidence type="ECO:0000313" key="1">
    <source>
        <dbReference type="EMBL" id="KAJ3212636.1"/>
    </source>
</evidence>
<evidence type="ECO:0000313" key="2">
    <source>
        <dbReference type="Proteomes" id="UP001211065"/>
    </source>
</evidence>
<comment type="caution">
    <text evidence="1">The sequence shown here is derived from an EMBL/GenBank/DDBJ whole genome shotgun (WGS) entry which is preliminary data.</text>
</comment>
<organism evidence="1 2">
    <name type="scientific">Clydaea vesicula</name>
    <dbReference type="NCBI Taxonomy" id="447962"/>
    <lineage>
        <taxon>Eukaryota</taxon>
        <taxon>Fungi</taxon>
        <taxon>Fungi incertae sedis</taxon>
        <taxon>Chytridiomycota</taxon>
        <taxon>Chytridiomycota incertae sedis</taxon>
        <taxon>Chytridiomycetes</taxon>
        <taxon>Lobulomycetales</taxon>
        <taxon>Lobulomycetaceae</taxon>
        <taxon>Clydaea</taxon>
    </lineage>
</organism>
<protein>
    <submittedName>
        <fullName evidence="1">Uncharacterized protein</fullName>
    </submittedName>
</protein>
<gene>
    <name evidence="1" type="ORF">HK099_007698</name>
</gene>
<dbReference type="EMBL" id="JADGJW010000770">
    <property type="protein sequence ID" value="KAJ3212636.1"/>
    <property type="molecule type" value="Genomic_DNA"/>
</dbReference>